<dbReference type="EMBL" id="CANTUO010000001">
    <property type="protein sequence ID" value="CAI5755662.1"/>
    <property type="molecule type" value="Genomic_DNA"/>
</dbReference>
<proteinExistence type="predicted"/>
<gene>
    <name evidence="1" type="ORF">CANVERA_P0178</name>
</gene>
<dbReference type="OrthoDB" id="19690at2759"/>
<evidence type="ECO:0000313" key="1">
    <source>
        <dbReference type="EMBL" id="CAI5755662.1"/>
    </source>
</evidence>
<organism evidence="1 2">
    <name type="scientific">Candida verbasci</name>
    <dbReference type="NCBI Taxonomy" id="1227364"/>
    <lineage>
        <taxon>Eukaryota</taxon>
        <taxon>Fungi</taxon>
        <taxon>Dikarya</taxon>
        <taxon>Ascomycota</taxon>
        <taxon>Saccharomycotina</taxon>
        <taxon>Pichiomycetes</taxon>
        <taxon>Debaryomycetaceae</taxon>
        <taxon>Candida/Lodderomyces clade</taxon>
        <taxon>Candida</taxon>
    </lineage>
</organism>
<reference evidence="1" key="1">
    <citation type="submission" date="2022-12" db="EMBL/GenBank/DDBJ databases">
        <authorList>
            <person name="Brejova B."/>
        </authorList>
    </citation>
    <scope>NUCLEOTIDE SEQUENCE</scope>
</reference>
<keyword evidence="2" id="KW-1185">Reference proteome</keyword>
<dbReference type="Proteomes" id="UP001152885">
    <property type="component" value="Unassembled WGS sequence"/>
</dbReference>
<name>A0A9W4TS90_9ASCO</name>
<sequence length="171" mass="20068">MFSLKLSRSIEKSKFYRSFSLTNWFKSWKDAAQSQRLIYPPPHSQFTTKNRIIDIYINEKQELYPYLNVKQPLLLHFTYATQQNNKVTKALFDVLSDANKYPFGDQENKSVYLVNILCDSQGGRELILDYVVGSKIPCVLVLKHQLPTGQRFIPNVENFNEQDVIEWLRTI</sequence>
<accession>A0A9W4TS90</accession>
<dbReference type="AlphaFoldDB" id="A0A9W4TS90"/>
<evidence type="ECO:0000313" key="2">
    <source>
        <dbReference type="Proteomes" id="UP001152885"/>
    </source>
</evidence>
<comment type="caution">
    <text evidence="1">The sequence shown here is derived from an EMBL/GenBank/DDBJ whole genome shotgun (WGS) entry which is preliminary data.</text>
</comment>
<protein>
    <submittedName>
        <fullName evidence="1">Uncharacterized protein</fullName>
    </submittedName>
</protein>